<dbReference type="AlphaFoldDB" id="A0A7E4W748"/>
<evidence type="ECO:0000256" key="1">
    <source>
        <dbReference type="SAM" id="SignalP"/>
    </source>
</evidence>
<dbReference type="WBParaSite" id="Pan_g7789.t1">
    <property type="protein sequence ID" value="Pan_g7789.t1"/>
    <property type="gene ID" value="Pan_g7789"/>
</dbReference>
<accession>A0A7E4W748</accession>
<reference evidence="3" key="2">
    <citation type="submission" date="2020-10" db="UniProtKB">
        <authorList>
            <consortium name="WormBaseParasite"/>
        </authorList>
    </citation>
    <scope>IDENTIFICATION</scope>
</reference>
<feature type="chain" id="PRO_5028891546" evidence="1">
    <location>
        <begin position="20"/>
        <end position="150"/>
    </location>
</feature>
<feature type="signal peptide" evidence="1">
    <location>
        <begin position="1"/>
        <end position="19"/>
    </location>
</feature>
<reference evidence="2" key="1">
    <citation type="journal article" date="2013" name="Genetics">
        <title>The draft genome and transcriptome of Panagrellus redivivus are shaped by the harsh demands of a free-living lifestyle.</title>
        <authorList>
            <person name="Srinivasan J."/>
            <person name="Dillman A.R."/>
            <person name="Macchietto M.G."/>
            <person name="Heikkinen L."/>
            <person name="Lakso M."/>
            <person name="Fracchia K.M."/>
            <person name="Antoshechkin I."/>
            <person name="Mortazavi A."/>
            <person name="Wong G."/>
            <person name="Sternberg P.W."/>
        </authorList>
    </citation>
    <scope>NUCLEOTIDE SEQUENCE [LARGE SCALE GENOMIC DNA]</scope>
    <source>
        <strain evidence="2">MT8872</strain>
    </source>
</reference>
<protein>
    <submittedName>
        <fullName evidence="3">Cystatin domain-containing protein</fullName>
    </submittedName>
</protein>
<name>A0A7E4W748_PANRE</name>
<evidence type="ECO:0000313" key="2">
    <source>
        <dbReference type="Proteomes" id="UP000492821"/>
    </source>
</evidence>
<keyword evidence="2" id="KW-1185">Reference proteome</keyword>
<proteinExistence type="predicted"/>
<keyword evidence="1" id="KW-0732">Signal</keyword>
<evidence type="ECO:0000313" key="3">
    <source>
        <dbReference type="WBParaSite" id="Pan_g7789.t1"/>
    </source>
</evidence>
<sequence length="150" mass="17114">MHTSTILLFILQIAFTVSQVQIPRNQRTCGARRVRVIQNSNEFKWALDVAVREVNKNSKIFPSKLMYVPTHVALADMESCKNIDIYFFVLELAQTKCLLAEIQSRTKNCNIVAAPKEYEIICFIDKKTKGTNTNCMVAPMVKKLVNPYAK</sequence>
<organism evidence="2 3">
    <name type="scientific">Panagrellus redivivus</name>
    <name type="common">Microworm</name>
    <dbReference type="NCBI Taxonomy" id="6233"/>
    <lineage>
        <taxon>Eukaryota</taxon>
        <taxon>Metazoa</taxon>
        <taxon>Ecdysozoa</taxon>
        <taxon>Nematoda</taxon>
        <taxon>Chromadorea</taxon>
        <taxon>Rhabditida</taxon>
        <taxon>Tylenchina</taxon>
        <taxon>Panagrolaimomorpha</taxon>
        <taxon>Panagrolaimoidea</taxon>
        <taxon>Panagrolaimidae</taxon>
        <taxon>Panagrellus</taxon>
    </lineage>
</organism>
<dbReference type="Proteomes" id="UP000492821">
    <property type="component" value="Unassembled WGS sequence"/>
</dbReference>